<feature type="region of interest" description="Disordered" evidence="22">
    <location>
        <begin position="1157"/>
        <end position="1180"/>
    </location>
</feature>
<keyword evidence="19" id="KW-0539">Nucleus</keyword>
<keyword evidence="18" id="KW-0325">Glycoprotein</keyword>
<dbReference type="VEuPathDB" id="VectorBase:ADIR002674"/>
<sequence length="3143" mass="353335">MMRNAAKDAVASQQAVFADKVNYGGVIESLNLKNDKRPPSHQQKRPAAKGGPAVARVSSSSDATDTSGSSCSDGDTSSSSYDEPNLPYPGFAEFSLKYLAQETKPRIWCLQLITNPYPFQTMQMSRFSIFDDIIFAFFSLEMTIKIVAMGAWGKGTYLADSWNRLDFFIVLAGALEYCLQVENLNLTAIRTIRVLRPLRAINRIPSMRILVMLLLDTLPMLGNVLLLCFFVFFIFGIVGVQLWEGILRQRCVIKLPDNVSPPSYLSPGYCCSASITIRSIQRRSAGMGLSSAWRLLELLLALLLPLLGPLPLCCWLLLDGCSTPGPTLPRQLPAPVSPVAAPCATEPPSSILFPVPADPPVAVCFLRHRARSDVVPGSSRLADRNPHVTRLIERARPNPHRCTAGPVHCRGGAIAGGHTVSFYYEFSKEQDYICSKPEDSGMHLCQNLPPYRIGPLVCNDTALPYSENEPTTTACVNWNQYYTNCTQLGNNPFQGTISFDNIGLAWVAIFLVISLEGWTDIMYYVQDAHSFWDWIYFVLLIVIGSFFMINLCLVVIATQFSETKKREMERMRQERARFTSSSTLASSTNNSEPTTCYAEIVKYIGHLYRRLKRRIIKKLRLYKYHMQKRKEGLIPCTPETITLSPNKIKAHHPKCPRMNAMLSNASITNLQQPKTKHDHLQSNLSINRTGVTHAHPEAGNATGDNQVSSPEVSEIVSLENIKNNALNNSTSYLNEDRQKVLLLKINNEDQSNGQVNLPHSLQTVSTVFNEYSDLCLTDAMTCQELLAFSVAFSAALPTGQTTLESFYTSLKRAKGTESTRFLTNAAAAAAAGQTNPNLPLPEIERLSSKSSNEPSRTGFEPMSTGINNINMEEFACCYEYYQNQGLAEEKPPQRSKVVRVLSASWRCFRRSCHLARVVVKKLVDHKYFQQGILLAILINTLSMGIEYHDQPAELTAIVETSNIVFSAIFAVEMILKVVAEGPFRYVANGFNVFDGVIVILSVVELAQAYLGEGQGSSGLSVLRTFRLLRILKLVRFMPNLRRQLFVMLRTMDNVAIFFSLLILFIFIFSLLWALVTVFQILTQEDWNVVLFNGMEKTSHWAALYFVTLMTFGNYVLFNLLVAILVEGFSSERNERREREQRELVKAKLNAEALAQEQSMEVYDDQRSFSESSTTDSYNGSRGKWYSVEELSKVRNLDIKCNIQKQRLLQPNYEDPKNVAQKNKRDKDVSKSEPHSSKKIKGKKTESLKLYNIQVQDPPIITTTAATPQDSPSGTMGSGASFKDWDQADFEKYERENSSLLKPPSILGSLKTLDDRTFFEGTPVLNEMRKKHDKNHTTTSSDSRLVVMEKQQKKLDKPLTESMSAPKAVGKDEGANGALHRQPSTEEGILNNGKILSQPKGFGVTDRRTLDPLLEKSNRIQNDTQGSKAPNRRRSSVRRSSSVKVDSGASSIASNLSSTSHPRCYYNNGSTKYYFDRKNSLRLCDIRTPNNRRRMSSFEQAYHKQSPMSSIRNLEIKHLQDEMDKGKLDKSSNAFKIAGNSTDMADKPTRSDGTPKKKGKGRLKQFFRMVTPYHFVEDHETYTLYLFPEHNRFRQICTWFVNQKWFDNVILLFIALNCITLAMERPNIPPNCTERYFLSTANYVFTVVFAVEMFIKVVSAGLFYGTDAYFTSGWNIMDGSLVIISIVDLLMSLISESSPRIFGILRLFKGTFYYCEGENIKGVKNKQDCLDIEGNVWINRKYNFDDLGKALMSLFVLSSRDGWVNIMYTGLDAVGVDQQPIVNYNEWRLLYFIAFILLVGFFVLNMFVGVVVENFHRCREEQEKEEKIRRAAKRALQMEKKRKRMHEPPYYTNYSPMRLFVHNVVTSKYFDLAIAAVIGLNVVTMAMEYYMMPLALEYALKIFNYFFTAVFILEAAMKLLALGVKIYMKDRWNQLDVAIVILSIVGIVLEELETNIIPINPTIIRVMRVLRIARVLKLLKMAKGIRALLDTVMQALPQVGNLGLLFFLLFFIFAALGVELFGRLECSEEVPCQGLGEHAHFANFGMAFLTLFRVATGDNWNGIMKDTLRDDCDDAADCVKNCCVSTIIAPIFFVIFVLMAQFVLVNVVVAVLMKHLEESHKQMEDELDIDTELEREFEREQEFEEEQALCMQLNDDNKQVHKRPLTKVSSLPSNFTYSTPILEKKSNIQRRQTIQYFNQNLGLSVFNSYTNNNSYDETAENNINAEGEEMQDDAGAPDDGDTKKMKKISEGMPEGKGVMEGLNSAKEYNSKNVNKKILINKTNLFSKSCDGRPSSEGKRKSFSKEECLNITIPVAGKPGDPTRLEDPRRGSGQAGLPDGPDVVDTAESQSSTITSSSRSRHQASNKLESRQLSLDYDPTRNQKAPPETHDGSALAVDGCCLAVASVGTGTTTIGNGGSSNTTTSGSTVSNKSFLSVPKLQPKSRSGSTKQLFKQSALDEDGETNDESSLLLPVATVADSGSPGNHCPAGALLGIPSEGSGFGAESSTEPPARRDKPYESIVLENESFEAYYKHQQICSTDTEWAQFLAHMRRNLPVTFRITGSKAQAALLLKLIKEDFFEEYFRAVKELRNEEQDAHVEPPRCLEWYPREMAWQLELSRKDIRRSEPLFRLHNFLISETNSGYISRQEAVSMIPPLVLGVQSHHKVLDMCAAPGSKTAQLIESLHAGEGTTIPTGFVMANDVDNNRCYMLVHQTKRLNSPCFLVTNGDSSTFPSMQYTRDGTVCPLKFDRVLCDVPCSGDGTLRKNADIWNKWNLAQASNLHGLQYRILKRGAELLEVGGKLVYSTCSLNPIENEAVLHHLLKESDDALEIVECSELLPTLKHSPGMSYWEPASKDLKFYKTFDEVPESQRTVLRPGMFPPSKEDAVGKYHLDRCLRILPHQQNTGGFFVALLKKKKPLPWETTVGAASDGQETAETPIVEPPSKKAKYMRGFKEDPFVFFDDKEEVFDSLNKFFQLREDFEPRNLLTRCKVGKKKNVYFCSSIVRDIVQLNEKRIKIINLGVKSFVRCATRNIECDFRLASEGLANVNPFVGSQRRVMVQKQDLIELLSCTDPTKPPEISSLTAETQQNLQNVASGSCVLECMVDDVKLSTVGWKGAMSLRAYVDQYDTMHMLRLLGGDLSKF</sequence>
<evidence type="ECO:0000256" key="6">
    <source>
        <dbReference type="ARBA" id="ARBA00022555"/>
    </source>
</evidence>
<feature type="region of interest" description="Disordered" evidence="22">
    <location>
        <begin position="832"/>
        <end position="862"/>
    </location>
</feature>
<feature type="transmembrane region" description="Helical" evidence="23">
    <location>
        <begin position="1604"/>
        <end position="1622"/>
    </location>
</feature>
<dbReference type="Gene3D" id="1.10.287.70">
    <property type="match status" value="4"/>
</dbReference>
<accession>A0A182N4V9</accession>
<evidence type="ECO:0000259" key="24">
    <source>
        <dbReference type="PROSITE" id="PS51686"/>
    </source>
</evidence>
<feature type="compositionally biased region" description="Polar residues" evidence="22">
    <location>
        <begin position="1168"/>
        <end position="1179"/>
    </location>
</feature>
<evidence type="ECO:0000256" key="2">
    <source>
        <dbReference type="ARBA" id="ARBA00004141"/>
    </source>
</evidence>
<feature type="binding site" evidence="21">
    <location>
        <position position="2700"/>
    </location>
    <ligand>
        <name>S-adenosyl-L-methionine</name>
        <dbReference type="ChEBI" id="CHEBI:59789"/>
    </ligand>
</feature>
<feature type="transmembrane region" description="Helical" evidence="23">
    <location>
        <begin position="209"/>
        <end position="238"/>
    </location>
</feature>
<feature type="region of interest" description="Disordered" evidence="22">
    <location>
        <begin position="2496"/>
        <end position="2515"/>
    </location>
</feature>
<evidence type="ECO:0000256" key="16">
    <source>
        <dbReference type="ARBA" id="ARBA00023065"/>
    </source>
</evidence>
<feature type="binding site" evidence="21">
    <location>
        <position position="2727"/>
    </location>
    <ligand>
        <name>S-adenosyl-L-methionine</name>
        <dbReference type="ChEBI" id="CHEBI:59789"/>
    </ligand>
</feature>
<reference evidence="26" key="1">
    <citation type="submission" date="2013-03" db="EMBL/GenBank/DDBJ databases">
        <title>The Genome Sequence of Anopheles dirus WRAIR2.</title>
        <authorList>
            <consortium name="The Broad Institute Genomics Platform"/>
            <person name="Neafsey D.E."/>
            <person name="Walton C."/>
            <person name="Walker B."/>
            <person name="Young S.K."/>
            <person name="Zeng Q."/>
            <person name="Gargeya S."/>
            <person name="Fitzgerald M."/>
            <person name="Haas B."/>
            <person name="Abouelleil A."/>
            <person name="Allen A.W."/>
            <person name="Alvarado L."/>
            <person name="Arachchi H.M."/>
            <person name="Berlin A.M."/>
            <person name="Chapman S.B."/>
            <person name="Gainer-Dewar J."/>
            <person name="Goldberg J."/>
            <person name="Griggs A."/>
            <person name="Gujja S."/>
            <person name="Hansen M."/>
            <person name="Howarth C."/>
            <person name="Imamovic A."/>
            <person name="Ireland A."/>
            <person name="Larimer J."/>
            <person name="McCowan C."/>
            <person name="Murphy C."/>
            <person name="Pearson M."/>
            <person name="Poon T.W."/>
            <person name="Priest M."/>
            <person name="Roberts A."/>
            <person name="Saif S."/>
            <person name="Shea T."/>
            <person name="Sisk P."/>
            <person name="Sykes S."/>
            <person name="Wortman J."/>
            <person name="Nusbaum C."/>
            <person name="Birren B."/>
        </authorList>
    </citation>
    <scope>NUCLEOTIDE SEQUENCE [LARGE SCALE GENOMIC DNA]</scope>
    <source>
        <strain evidence="26">WRAIR2</strain>
    </source>
</reference>
<dbReference type="SUPFAM" id="SSF53335">
    <property type="entry name" value="S-adenosyl-L-methionine-dependent methyltransferases"/>
    <property type="match status" value="1"/>
</dbReference>
<dbReference type="Proteomes" id="UP000075884">
    <property type="component" value="Unassembled WGS sequence"/>
</dbReference>
<feature type="compositionally biased region" description="Polar residues" evidence="22">
    <location>
        <begin position="2441"/>
        <end position="2452"/>
    </location>
</feature>
<dbReference type="PRINTS" id="PR02008">
    <property type="entry name" value="RCMTFAMILY"/>
</dbReference>
<evidence type="ECO:0000313" key="25">
    <source>
        <dbReference type="EnsemblMetazoa" id="ADIR002674-PA"/>
    </source>
</evidence>
<feature type="compositionally biased region" description="Basic and acidic residues" evidence="22">
    <location>
        <begin position="1543"/>
        <end position="1554"/>
    </location>
</feature>
<evidence type="ECO:0000256" key="4">
    <source>
        <dbReference type="ARBA" id="ARBA00012629"/>
    </source>
</evidence>
<feature type="binding site" evidence="21">
    <location>
        <begin position="2669"/>
        <end position="2675"/>
    </location>
    <ligand>
        <name>S-adenosyl-L-methionine</name>
        <dbReference type="ChEBI" id="CHEBI:59789"/>
    </ligand>
</feature>
<keyword evidence="16" id="KW-0406">Ion transport</keyword>
<dbReference type="GO" id="GO:0086010">
    <property type="term" value="P:membrane depolarization during action potential"/>
    <property type="evidence" value="ECO:0007669"/>
    <property type="project" value="TreeGrafter"/>
</dbReference>
<feature type="compositionally biased region" description="Polar residues" evidence="22">
    <location>
        <begin position="1418"/>
        <end position="1427"/>
    </location>
</feature>
<dbReference type="PANTHER" id="PTHR10037:SF230">
    <property type="entry name" value="CA[2+]-CHANNEL PROTEIN ALPHA[[1]] SUBUNIT T, ISOFORM F"/>
    <property type="match status" value="1"/>
</dbReference>
<feature type="transmembrane region" description="Helical" evidence="23">
    <location>
        <begin position="1868"/>
        <end position="1889"/>
    </location>
</feature>
<dbReference type="InterPro" id="IPR029063">
    <property type="entry name" value="SAM-dependent_MTases_sf"/>
</dbReference>
<feature type="compositionally biased region" description="Low complexity" evidence="22">
    <location>
        <begin position="58"/>
        <end position="80"/>
    </location>
</feature>
<dbReference type="STRING" id="7168.A0A182N4V9"/>
<feature type="transmembrane region" description="Helical" evidence="23">
    <location>
        <begin position="497"/>
        <end position="515"/>
    </location>
</feature>
<feature type="compositionally biased region" description="Low complexity" evidence="22">
    <location>
        <begin position="2347"/>
        <end position="2356"/>
    </location>
</feature>
<dbReference type="InterPro" id="IPR057285">
    <property type="entry name" value="Pre-PUA_NSUN2"/>
</dbReference>
<feature type="transmembrane region" description="Helical" evidence="23">
    <location>
        <begin position="2001"/>
        <end position="2021"/>
    </location>
</feature>
<feature type="compositionally biased region" description="Basic and acidic residues" evidence="22">
    <location>
        <begin position="2319"/>
        <end position="2328"/>
    </location>
</feature>
<keyword evidence="14 21" id="KW-0694">RNA-binding</keyword>
<evidence type="ECO:0000256" key="1">
    <source>
        <dbReference type="ARBA" id="ARBA00004123"/>
    </source>
</evidence>
<feature type="region of interest" description="Disordered" evidence="22">
    <location>
        <begin position="1351"/>
        <end position="1462"/>
    </location>
</feature>
<feature type="region of interest" description="Disordered" evidence="22">
    <location>
        <begin position="2311"/>
        <end position="2389"/>
    </location>
</feature>
<dbReference type="InterPro" id="IPR018314">
    <property type="entry name" value="RsmB/NOL1/NOP2-like_CS"/>
</dbReference>
<dbReference type="GO" id="GO:0005248">
    <property type="term" value="F:voltage-gated sodium channel activity"/>
    <property type="evidence" value="ECO:0007669"/>
    <property type="project" value="TreeGrafter"/>
</dbReference>
<name>A0A182N4V9_9DIPT</name>
<keyword evidence="13" id="KW-0851">Voltage-gated channel</keyword>
<dbReference type="InterPro" id="IPR023267">
    <property type="entry name" value="RCMT"/>
</dbReference>
<keyword evidence="8 21" id="KW-0808">Transferase</keyword>
<feature type="transmembrane region" description="Helical" evidence="23">
    <location>
        <begin position="1642"/>
        <end position="1663"/>
    </location>
</feature>
<evidence type="ECO:0000256" key="23">
    <source>
        <dbReference type="SAM" id="Phobius"/>
    </source>
</evidence>
<feature type="transmembrane region" description="Helical" evidence="23">
    <location>
        <begin position="1675"/>
        <end position="1694"/>
    </location>
</feature>
<feature type="domain" description="SAM-dependent MTase RsmB/NOP-type" evidence="24">
    <location>
        <begin position="2545"/>
        <end position="2915"/>
    </location>
</feature>
<evidence type="ECO:0000313" key="26">
    <source>
        <dbReference type="Proteomes" id="UP000075884"/>
    </source>
</evidence>
<protein>
    <recommendedName>
        <fullName evidence="4">tRNA (cytosine(34)-C(5))-methyltransferase</fullName>
        <ecNumber evidence="4">2.1.1.203</ecNumber>
    </recommendedName>
</protein>
<dbReference type="EC" id="2.1.1.203" evidence="4"/>
<evidence type="ECO:0000256" key="11">
    <source>
        <dbReference type="ARBA" id="ARBA00022694"/>
    </source>
</evidence>
<dbReference type="FunFam" id="1.20.120.350:FF:000008">
    <property type="entry name" value="Voltage-dependent T-type calcium channel subunit alpha"/>
    <property type="match status" value="1"/>
</dbReference>
<keyword evidence="6" id="KW-0820">tRNA-binding</keyword>
<evidence type="ECO:0000256" key="17">
    <source>
        <dbReference type="ARBA" id="ARBA00023136"/>
    </source>
</evidence>
<evidence type="ECO:0000256" key="5">
    <source>
        <dbReference type="ARBA" id="ARBA00022448"/>
    </source>
</evidence>
<evidence type="ECO:0000256" key="19">
    <source>
        <dbReference type="ARBA" id="ARBA00023242"/>
    </source>
</evidence>
<keyword evidence="15 23" id="KW-1133">Transmembrane helix</keyword>
<feature type="transmembrane region" description="Helical" evidence="23">
    <location>
        <begin position="1055"/>
        <end position="1081"/>
    </location>
</feature>
<dbReference type="Gene3D" id="3.40.50.150">
    <property type="entry name" value="Vaccinia Virus protein VP39"/>
    <property type="match status" value="1"/>
</dbReference>
<feature type="active site" description="Nucleophile" evidence="21">
    <location>
        <position position="2806"/>
    </location>
</feature>
<evidence type="ECO:0000256" key="7">
    <source>
        <dbReference type="ARBA" id="ARBA00022603"/>
    </source>
</evidence>
<evidence type="ECO:0000256" key="12">
    <source>
        <dbReference type="ARBA" id="ARBA00022737"/>
    </source>
</evidence>
<dbReference type="EnsemblMetazoa" id="ADIR002674-RA">
    <property type="protein sequence ID" value="ADIR002674-PA"/>
    <property type="gene ID" value="ADIR002674"/>
</dbReference>
<dbReference type="Gene3D" id="1.20.120.350">
    <property type="entry name" value="Voltage-gated potassium channels. Chain C"/>
    <property type="match status" value="4"/>
</dbReference>
<evidence type="ECO:0000256" key="10">
    <source>
        <dbReference type="ARBA" id="ARBA00022692"/>
    </source>
</evidence>
<keyword evidence="17 23" id="KW-0472">Membrane</keyword>
<dbReference type="FunFam" id="1.20.120.350:FF:000007">
    <property type="entry name" value="Voltage-dependent T-type calcium channel subunit alpha"/>
    <property type="match status" value="1"/>
</dbReference>
<dbReference type="Pfam" id="PF25378">
    <property type="entry name" value="PUA_NSUN2"/>
    <property type="match status" value="1"/>
</dbReference>
<dbReference type="GO" id="GO:0043005">
    <property type="term" value="C:neuron projection"/>
    <property type="evidence" value="ECO:0007669"/>
    <property type="project" value="TreeGrafter"/>
</dbReference>
<keyword evidence="20" id="KW-0407">Ion channel</keyword>
<feature type="transmembrane region" description="Helical" evidence="23">
    <location>
        <begin position="2086"/>
        <end position="2112"/>
    </location>
</feature>
<dbReference type="SUPFAM" id="SSF81324">
    <property type="entry name" value="Voltage-gated potassium channels"/>
    <property type="match status" value="4"/>
</dbReference>
<feature type="transmembrane region" description="Helical" evidence="23">
    <location>
        <begin position="298"/>
        <end position="318"/>
    </location>
</feature>
<dbReference type="GO" id="GO:0001518">
    <property type="term" value="C:voltage-gated sodium channel complex"/>
    <property type="evidence" value="ECO:0007669"/>
    <property type="project" value="TreeGrafter"/>
</dbReference>
<feature type="transmembrane region" description="Helical" evidence="23">
    <location>
        <begin position="133"/>
        <end position="153"/>
    </location>
</feature>
<evidence type="ECO:0000256" key="20">
    <source>
        <dbReference type="ARBA" id="ARBA00023303"/>
    </source>
</evidence>
<dbReference type="Pfam" id="PF00520">
    <property type="entry name" value="Ion_trans"/>
    <property type="match status" value="4"/>
</dbReference>
<feature type="transmembrane region" description="Helical" evidence="23">
    <location>
        <begin position="1101"/>
        <end position="1125"/>
    </location>
</feature>
<keyword evidence="7 21" id="KW-0489">Methyltransferase</keyword>
<feature type="region of interest" description="Disordered" evidence="22">
    <location>
        <begin position="2409"/>
        <end position="2465"/>
    </location>
</feature>
<dbReference type="InterPro" id="IPR001678">
    <property type="entry name" value="MeTrfase_RsmB-F_NOP2_dom"/>
</dbReference>
<keyword evidence="26" id="KW-1185">Reference proteome</keyword>
<dbReference type="Pfam" id="PF01189">
    <property type="entry name" value="Methyltr_RsmB-F"/>
    <property type="match status" value="1"/>
</dbReference>
<evidence type="ECO:0000256" key="21">
    <source>
        <dbReference type="PROSITE-ProRule" id="PRU01023"/>
    </source>
</evidence>
<comment type="similarity">
    <text evidence="3 21">Belongs to the class I-like SAM-binding methyltransferase superfamily. RsmB/NOP family.</text>
</comment>
<feature type="compositionally biased region" description="Low complexity" evidence="22">
    <location>
        <begin position="2409"/>
        <end position="2429"/>
    </location>
</feature>
<dbReference type="InterPro" id="IPR049560">
    <property type="entry name" value="MeTrfase_RsmB-F_NOP2_cat"/>
</dbReference>
<feature type="compositionally biased region" description="Basic and acidic residues" evidence="22">
    <location>
        <begin position="1404"/>
        <end position="1417"/>
    </location>
</feature>
<keyword evidence="10 23" id="KW-0812">Transmembrane</keyword>
<feature type="region of interest" description="Disordered" evidence="22">
    <location>
        <begin position="1209"/>
        <end position="1243"/>
    </location>
</feature>
<evidence type="ECO:0000256" key="22">
    <source>
        <dbReference type="SAM" id="MobiDB-lite"/>
    </source>
</evidence>
<dbReference type="GO" id="GO:0000049">
    <property type="term" value="F:tRNA binding"/>
    <property type="evidence" value="ECO:0007669"/>
    <property type="project" value="UniProtKB-KW"/>
</dbReference>
<feature type="binding site" evidence="21">
    <location>
        <position position="2753"/>
    </location>
    <ligand>
        <name>S-adenosyl-L-methionine</name>
        <dbReference type="ChEBI" id="CHEBI:59789"/>
    </ligand>
</feature>
<evidence type="ECO:0000256" key="3">
    <source>
        <dbReference type="ARBA" id="ARBA00007494"/>
    </source>
</evidence>
<evidence type="ECO:0000256" key="18">
    <source>
        <dbReference type="ARBA" id="ARBA00023180"/>
    </source>
</evidence>
<evidence type="ECO:0000256" key="8">
    <source>
        <dbReference type="ARBA" id="ARBA00022679"/>
    </source>
</evidence>
<feature type="transmembrane region" description="Helical" evidence="23">
    <location>
        <begin position="1788"/>
        <end position="1811"/>
    </location>
</feature>
<dbReference type="InterPro" id="IPR043203">
    <property type="entry name" value="VGCC_Ca_Na"/>
</dbReference>
<dbReference type="InterPro" id="IPR027359">
    <property type="entry name" value="Volt_channel_dom_sf"/>
</dbReference>
<proteinExistence type="inferred from homology"/>
<dbReference type="PANTHER" id="PTHR10037">
    <property type="entry name" value="VOLTAGE-GATED CATION CHANNEL CALCIUM AND SODIUM"/>
    <property type="match status" value="1"/>
</dbReference>
<dbReference type="Pfam" id="PF25376">
    <property type="entry name" value="Pre-PUA_NSUN2"/>
    <property type="match status" value="1"/>
</dbReference>
<dbReference type="FunFam" id="1.10.287.70:FF:000117">
    <property type="entry name" value="Voltage-gated Ca2+ channel, alpha subunit"/>
    <property type="match status" value="1"/>
</dbReference>
<evidence type="ECO:0000256" key="15">
    <source>
        <dbReference type="ARBA" id="ARBA00022989"/>
    </source>
</evidence>
<dbReference type="FunFam" id="1.10.287.70:FF:000120">
    <property type="entry name" value="Voltage-dependent T-type calcium channel subunit alpha"/>
    <property type="match status" value="1"/>
</dbReference>
<comment type="subcellular location">
    <subcellularLocation>
        <location evidence="2">Membrane</location>
        <topology evidence="2">Multi-pass membrane protein</topology>
    </subcellularLocation>
    <subcellularLocation>
        <location evidence="1">Nucleus</location>
    </subcellularLocation>
</comment>
<dbReference type="GO" id="GO:0070509">
    <property type="term" value="P:calcium ion import"/>
    <property type="evidence" value="ECO:0007669"/>
    <property type="project" value="TreeGrafter"/>
</dbReference>
<dbReference type="FunFam" id="1.20.120.350:FF:000009">
    <property type="entry name" value="Voltage-dependent T-type calcium channel subunit alpha"/>
    <property type="match status" value="1"/>
</dbReference>
<dbReference type="PROSITE" id="PS51686">
    <property type="entry name" value="SAM_MT_RSMB_NOP"/>
    <property type="match status" value="1"/>
</dbReference>
<feature type="compositionally biased region" description="Low complexity" evidence="22">
    <location>
        <begin position="1437"/>
        <end position="1459"/>
    </location>
</feature>
<dbReference type="InterPro" id="IPR005821">
    <property type="entry name" value="Ion_trans_dom"/>
</dbReference>
<organism evidence="25 26">
    <name type="scientific">Anopheles dirus</name>
    <dbReference type="NCBI Taxonomy" id="7168"/>
    <lineage>
        <taxon>Eukaryota</taxon>
        <taxon>Metazoa</taxon>
        <taxon>Ecdysozoa</taxon>
        <taxon>Arthropoda</taxon>
        <taxon>Hexapoda</taxon>
        <taxon>Insecta</taxon>
        <taxon>Pterygota</taxon>
        <taxon>Neoptera</taxon>
        <taxon>Endopterygota</taxon>
        <taxon>Diptera</taxon>
        <taxon>Nematocera</taxon>
        <taxon>Culicoidea</taxon>
        <taxon>Culicidae</taxon>
        <taxon>Anophelinae</taxon>
        <taxon>Anopheles</taxon>
    </lineage>
</organism>
<feature type="transmembrane region" description="Helical" evidence="23">
    <location>
        <begin position="165"/>
        <end position="188"/>
    </location>
</feature>
<dbReference type="PROSITE" id="PS01153">
    <property type="entry name" value="NOL1_NOP2_SUN"/>
    <property type="match status" value="1"/>
</dbReference>
<feature type="transmembrane region" description="Helical" evidence="23">
    <location>
        <begin position="535"/>
        <end position="560"/>
    </location>
</feature>
<evidence type="ECO:0000256" key="9">
    <source>
        <dbReference type="ARBA" id="ARBA00022691"/>
    </source>
</evidence>
<evidence type="ECO:0000256" key="13">
    <source>
        <dbReference type="ARBA" id="ARBA00022882"/>
    </source>
</evidence>
<dbReference type="InterPro" id="IPR057286">
    <property type="entry name" value="PUA_NSUN2"/>
</dbReference>
<dbReference type="GO" id="GO:0016428">
    <property type="term" value="F:tRNA (cytidine-5-)-methyltransferase activity"/>
    <property type="evidence" value="ECO:0007669"/>
    <property type="project" value="InterPro"/>
</dbReference>
<keyword evidence="9 21" id="KW-0949">S-adenosyl-L-methionine</keyword>
<feature type="transmembrane region" description="Helical" evidence="23">
    <location>
        <begin position="1901"/>
        <end position="1919"/>
    </location>
</feature>
<dbReference type="GO" id="GO:0030488">
    <property type="term" value="P:tRNA methylation"/>
    <property type="evidence" value="ECO:0007669"/>
    <property type="project" value="UniProtKB-ARBA"/>
</dbReference>
<keyword evidence="5" id="KW-0813">Transport</keyword>
<feature type="region of interest" description="Disordered" evidence="22">
    <location>
        <begin position="30"/>
        <end position="84"/>
    </location>
</feature>
<dbReference type="PRINTS" id="PR02011">
    <property type="entry name" value="RCMTNCL1"/>
</dbReference>
<feature type="compositionally biased region" description="Basic and acidic residues" evidence="22">
    <location>
        <begin position="1222"/>
        <end position="1235"/>
    </location>
</feature>
<evidence type="ECO:0000256" key="14">
    <source>
        <dbReference type="ARBA" id="ARBA00022884"/>
    </source>
</evidence>
<dbReference type="InterPro" id="IPR023270">
    <property type="entry name" value="RCMT_NCL1"/>
</dbReference>
<dbReference type="GO" id="GO:0008332">
    <property type="term" value="F:low voltage-gated calcium channel activity"/>
    <property type="evidence" value="ECO:0007669"/>
    <property type="project" value="TreeGrafter"/>
</dbReference>
<keyword evidence="11" id="KW-0819">tRNA processing</keyword>
<reference evidence="25" key="2">
    <citation type="submission" date="2020-05" db="UniProtKB">
        <authorList>
            <consortium name="EnsemblMetazoa"/>
        </authorList>
    </citation>
    <scope>IDENTIFICATION</scope>
    <source>
        <strain evidence="25">WRAIR2</strain>
    </source>
</reference>
<keyword evidence="12" id="KW-0677">Repeat</keyword>
<feature type="region of interest" description="Disordered" evidence="22">
    <location>
        <begin position="1538"/>
        <end position="1558"/>
    </location>
</feature>
<dbReference type="GO" id="GO:0005634">
    <property type="term" value="C:nucleus"/>
    <property type="evidence" value="ECO:0007669"/>
    <property type="project" value="UniProtKB-SubCell"/>
</dbReference>